<reference evidence="2" key="2">
    <citation type="submission" date="2021-09" db="EMBL/GenBank/DDBJ databases">
        <authorList>
            <person name="Gilroy R."/>
        </authorList>
    </citation>
    <scope>NUCLEOTIDE SEQUENCE</scope>
    <source>
        <strain evidence="2">CHK171-7178</strain>
    </source>
</reference>
<feature type="domain" description="DUF1659" evidence="1">
    <location>
        <begin position="3"/>
        <end position="72"/>
    </location>
</feature>
<proteinExistence type="predicted"/>
<evidence type="ECO:0000313" key="3">
    <source>
        <dbReference type="Proteomes" id="UP000698173"/>
    </source>
</evidence>
<reference evidence="2" key="1">
    <citation type="journal article" date="2021" name="PeerJ">
        <title>Extensive microbial diversity within the chicken gut microbiome revealed by metagenomics and culture.</title>
        <authorList>
            <person name="Gilroy R."/>
            <person name="Ravi A."/>
            <person name="Getino M."/>
            <person name="Pursley I."/>
            <person name="Horton D.L."/>
            <person name="Alikhan N.F."/>
            <person name="Baker D."/>
            <person name="Gharbi K."/>
            <person name="Hall N."/>
            <person name="Watson M."/>
            <person name="Adriaenssens E.M."/>
            <person name="Foster-Nyarko E."/>
            <person name="Jarju S."/>
            <person name="Secka A."/>
            <person name="Antonio M."/>
            <person name="Oren A."/>
            <person name="Chaudhuri R.R."/>
            <person name="La Ragione R."/>
            <person name="Hildebrand F."/>
            <person name="Pallen M.J."/>
        </authorList>
    </citation>
    <scope>NUCLEOTIDE SEQUENCE</scope>
    <source>
        <strain evidence="2">CHK171-7178</strain>
    </source>
</reference>
<evidence type="ECO:0000313" key="2">
    <source>
        <dbReference type="EMBL" id="HJF32296.1"/>
    </source>
</evidence>
<evidence type="ECO:0000259" key="1">
    <source>
        <dbReference type="Pfam" id="PF07872"/>
    </source>
</evidence>
<organism evidence="2 3">
    <name type="scientific">Sporosarcina psychrophila</name>
    <name type="common">Bacillus psychrophilus</name>
    <dbReference type="NCBI Taxonomy" id="1476"/>
    <lineage>
        <taxon>Bacteria</taxon>
        <taxon>Bacillati</taxon>
        <taxon>Bacillota</taxon>
        <taxon>Bacilli</taxon>
        <taxon>Bacillales</taxon>
        <taxon>Caryophanaceae</taxon>
        <taxon>Sporosarcina</taxon>
    </lineage>
</organism>
<sequence>MAATFEFQQAVGRVYFDGGLTEDGKLIRKSKTYRNIKENVQADNLYKALEQLGQLSDFPFIGAEIIETSSVID</sequence>
<dbReference type="EMBL" id="DYWT01000183">
    <property type="protein sequence ID" value="HJF32296.1"/>
    <property type="molecule type" value="Genomic_DNA"/>
</dbReference>
<dbReference type="Proteomes" id="UP000698173">
    <property type="component" value="Unassembled WGS sequence"/>
</dbReference>
<dbReference type="Pfam" id="PF07872">
    <property type="entry name" value="DUF1659"/>
    <property type="match status" value="1"/>
</dbReference>
<accession>A0A921G1Q7</accession>
<dbReference type="AlphaFoldDB" id="A0A921G1Q7"/>
<gene>
    <name evidence="2" type="ORF">K8V56_11060</name>
</gene>
<name>A0A921G1Q7_SPOPS</name>
<comment type="caution">
    <text evidence="2">The sequence shown here is derived from an EMBL/GenBank/DDBJ whole genome shotgun (WGS) entry which is preliminary data.</text>
</comment>
<protein>
    <submittedName>
        <fullName evidence="2">DUF1659 domain-containing protein</fullName>
    </submittedName>
</protein>
<dbReference type="InterPro" id="IPR012454">
    <property type="entry name" value="DUF1659"/>
</dbReference>